<dbReference type="GO" id="GO:0046872">
    <property type="term" value="F:metal ion binding"/>
    <property type="evidence" value="ECO:0007669"/>
    <property type="project" value="UniProtKB-KW"/>
</dbReference>
<evidence type="ECO:0000313" key="7">
    <source>
        <dbReference type="EMBL" id="RAI59013.1"/>
    </source>
</evidence>
<dbReference type="SUPFAM" id="SSF46626">
    <property type="entry name" value="Cytochrome c"/>
    <property type="match status" value="1"/>
</dbReference>
<keyword evidence="8" id="KW-1185">Reference proteome</keyword>
<keyword evidence="1 4" id="KW-0349">Heme</keyword>
<sequence length="225" mass="24153">MSRSRSGSAASMPSSRATSAWPRSRRAARSGSSRCSARRCSAGADCGPVEIRERMTMLQPDRGRAKTRRRDPAPPRIGVPSGTQAAAAQPAVAGRPQRRPASFSRLRGGEMSSAQWCVVALLGLGVGWMVGVAGGTATAAEEAPPAEMAVEGRRLYARHCSHCHGIRMVNPGNSSFDLRRFPQDDKARFLTSVTKGKNTMPAWGDMLQAEEIERIWAYVLTGGKS</sequence>
<feature type="domain" description="Cytochrome c" evidence="6">
    <location>
        <begin position="147"/>
        <end position="223"/>
    </location>
</feature>
<dbReference type="AlphaFoldDB" id="A0A327MA56"/>
<dbReference type="Pfam" id="PF13442">
    <property type="entry name" value="Cytochrome_CBB3"/>
    <property type="match status" value="1"/>
</dbReference>
<dbReference type="InterPro" id="IPR009056">
    <property type="entry name" value="Cyt_c-like_dom"/>
</dbReference>
<reference evidence="8" key="1">
    <citation type="submission" date="2018-06" db="EMBL/GenBank/DDBJ databases">
        <authorList>
            <person name="Khan S.A."/>
        </authorList>
    </citation>
    <scope>NUCLEOTIDE SEQUENCE [LARGE SCALE GENOMIC DNA]</scope>
    <source>
        <strain evidence="8">DB-1506</strain>
    </source>
</reference>
<evidence type="ECO:0000256" key="1">
    <source>
        <dbReference type="ARBA" id="ARBA00022617"/>
    </source>
</evidence>
<dbReference type="InterPro" id="IPR036909">
    <property type="entry name" value="Cyt_c-like_dom_sf"/>
</dbReference>
<feature type="compositionally biased region" description="Low complexity" evidence="5">
    <location>
        <begin position="29"/>
        <end position="44"/>
    </location>
</feature>
<feature type="compositionally biased region" description="Low complexity" evidence="5">
    <location>
        <begin position="84"/>
        <end position="101"/>
    </location>
</feature>
<evidence type="ECO:0000256" key="4">
    <source>
        <dbReference type="PROSITE-ProRule" id="PRU00433"/>
    </source>
</evidence>
<dbReference type="Gene3D" id="1.10.760.10">
    <property type="entry name" value="Cytochrome c-like domain"/>
    <property type="match status" value="1"/>
</dbReference>
<dbReference type="GO" id="GO:0020037">
    <property type="term" value="F:heme binding"/>
    <property type="evidence" value="ECO:0007669"/>
    <property type="project" value="InterPro"/>
</dbReference>
<comment type="caution">
    <text evidence="7">The sequence shown here is derived from an EMBL/GenBank/DDBJ whole genome shotgun (WGS) entry which is preliminary data.</text>
</comment>
<feature type="region of interest" description="Disordered" evidence="5">
    <location>
        <begin position="1"/>
        <end position="106"/>
    </location>
</feature>
<organism evidence="7 8">
    <name type="scientific">Roseicella frigidaeris</name>
    <dbReference type="NCBI Taxonomy" id="2230885"/>
    <lineage>
        <taxon>Bacteria</taxon>
        <taxon>Pseudomonadati</taxon>
        <taxon>Pseudomonadota</taxon>
        <taxon>Alphaproteobacteria</taxon>
        <taxon>Acetobacterales</taxon>
        <taxon>Roseomonadaceae</taxon>
        <taxon>Roseicella</taxon>
    </lineage>
</organism>
<keyword evidence="3 4" id="KW-0408">Iron</keyword>
<feature type="compositionally biased region" description="Low complexity" evidence="5">
    <location>
        <begin position="1"/>
        <end position="22"/>
    </location>
</feature>
<accession>A0A327MA56</accession>
<evidence type="ECO:0000256" key="2">
    <source>
        <dbReference type="ARBA" id="ARBA00022723"/>
    </source>
</evidence>
<keyword evidence="2 4" id="KW-0479">Metal-binding</keyword>
<dbReference type="GO" id="GO:0009055">
    <property type="term" value="F:electron transfer activity"/>
    <property type="evidence" value="ECO:0007669"/>
    <property type="project" value="InterPro"/>
</dbReference>
<dbReference type="EMBL" id="QLIX01000006">
    <property type="protein sequence ID" value="RAI59013.1"/>
    <property type="molecule type" value="Genomic_DNA"/>
</dbReference>
<dbReference type="PROSITE" id="PS51007">
    <property type="entry name" value="CYTC"/>
    <property type="match status" value="1"/>
</dbReference>
<gene>
    <name evidence="7" type="ORF">DOO78_10760</name>
</gene>
<dbReference type="OrthoDB" id="7933886at2"/>
<name>A0A327MA56_9PROT</name>
<evidence type="ECO:0000313" key="8">
    <source>
        <dbReference type="Proteomes" id="UP000249065"/>
    </source>
</evidence>
<evidence type="ECO:0000259" key="6">
    <source>
        <dbReference type="PROSITE" id="PS51007"/>
    </source>
</evidence>
<evidence type="ECO:0000256" key="3">
    <source>
        <dbReference type="ARBA" id="ARBA00023004"/>
    </source>
</evidence>
<dbReference type="Proteomes" id="UP000249065">
    <property type="component" value="Unassembled WGS sequence"/>
</dbReference>
<proteinExistence type="predicted"/>
<protein>
    <recommendedName>
        <fullName evidence="6">Cytochrome c domain-containing protein</fullName>
    </recommendedName>
</protein>
<evidence type="ECO:0000256" key="5">
    <source>
        <dbReference type="SAM" id="MobiDB-lite"/>
    </source>
</evidence>